<sequence>MNMTRILAFKNKPPTHVEFMPQDYASVHQSKPVKPRKHIRQVIPAPLSLLSGWKSRTCTVTDSCAMVVDMVISLGIKEMKMQRFNEAILS</sequence>
<dbReference type="RefSeq" id="XP_056684926.1">
    <property type="nucleotide sequence ID" value="XM_056828948.1"/>
</dbReference>
<accession>A0ABM3QNJ6</accession>
<keyword evidence="1" id="KW-1185">Reference proteome</keyword>
<evidence type="ECO:0000313" key="1">
    <source>
        <dbReference type="Proteomes" id="UP000813463"/>
    </source>
</evidence>
<protein>
    <submittedName>
        <fullName evidence="2">Uncharacterized protein isoform X3</fullName>
    </submittedName>
</protein>
<organism evidence="1 2">
    <name type="scientific">Spinacia oleracea</name>
    <name type="common">Spinach</name>
    <dbReference type="NCBI Taxonomy" id="3562"/>
    <lineage>
        <taxon>Eukaryota</taxon>
        <taxon>Viridiplantae</taxon>
        <taxon>Streptophyta</taxon>
        <taxon>Embryophyta</taxon>
        <taxon>Tracheophyta</taxon>
        <taxon>Spermatophyta</taxon>
        <taxon>Magnoliopsida</taxon>
        <taxon>eudicotyledons</taxon>
        <taxon>Gunneridae</taxon>
        <taxon>Pentapetalae</taxon>
        <taxon>Caryophyllales</taxon>
        <taxon>Chenopodiaceae</taxon>
        <taxon>Chenopodioideae</taxon>
        <taxon>Anserineae</taxon>
        <taxon>Spinacia</taxon>
    </lineage>
</organism>
<dbReference type="GeneID" id="130461053"/>
<name>A0ABM3QNJ6_SPIOL</name>
<reference evidence="1" key="1">
    <citation type="journal article" date="2021" name="Nat. Commun.">
        <title>Genomic analyses provide insights into spinach domestication and the genetic basis of agronomic traits.</title>
        <authorList>
            <person name="Cai X."/>
            <person name="Sun X."/>
            <person name="Xu C."/>
            <person name="Sun H."/>
            <person name="Wang X."/>
            <person name="Ge C."/>
            <person name="Zhang Z."/>
            <person name="Wang Q."/>
            <person name="Fei Z."/>
            <person name="Jiao C."/>
            <person name="Wang Q."/>
        </authorList>
    </citation>
    <scope>NUCLEOTIDE SEQUENCE [LARGE SCALE GENOMIC DNA]</scope>
    <source>
        <strain evidence="1">cv. Varoflay</strain>
    </source>
</reference>
<proteinExistence type="predicted"/>
<reference evidence="2" key="2">
    <citation type="submission" date="2025-08" db="UniProtKB">
        <authorList>
            <consortium name="RefSeq"/>
        </authorList>
    </citation>
    <scope>IDENTIFICATION</scope>
    <source>
        <tissue evidence="2">Leaf</tissue>
    </source>
</reference>
<evidence type="ECO:0000313" key="2">
    <source>
        <dbReference type="RefSeq" id="XP_056684926.1"/>
    </source>
</evidence>
<gene>
    <name evidence="2" type="primary">LOC130461053</name>
</gene>
<dbReference type="Proteomes" id="UP000813463">
    <property type="component" value="Chromosome 5"/>
</dbReference>